<gene>
    <name evidence="1" type="ORF">COB21_05095</name>
</gene>
<reference evidence="2" key="1">
    <citation type="submission" date="2017-08" db="EMBL/GenBank/DDBJ databases">
        <title>A dynamic microbial community with high functional redundancy inhabits the cold, oxic subseafloor aquifer.</title>
        <authorList>
            <person name="Tully B.J."/>
            <person name="Wheat C.G."/>
            <person name="Glazer B.T."/>
            <person name="Huber J.A."/>
        </authorList>
    </citation>
    <scope>NUCLEOTIDE SEQUENCE [LARGE SCALE GENOMIC DNA]</scope>
</reference>
<name>A0A2A4X071_UNCAE</name>
<sequence length="185" mass="20357">MLSALCLPLMADDLKAGMAEVPSIESVEENKKFNFYLSNNFALALTPGVRWQNGHWGADLAATFSTSGFNNMGLNGLYYFNPYNNKSGLQHYVSLGLVSTLRGALEVVDEGDNYAKVEKTPGVMPSFGYGFQSKAVDNSYWFMHFALVGPVEISKVSTYQEGNRLFTSIEDSTLIKTVISLGYAF</sequence>
<evidence type="ECO:0000313" key="2">
    <source>
        <dbReference type="Proteomes" id="UP000218775"/>
    </source>
</evidence>
<protein>
    <submittedName>
        <fullName evidence="1">Uncharacterized protein</fullName>
    </submittedName>
</protein>
<dbReference type="EMBL" id="NVUK01000038">
    <property type="protein sequence ID" value="PCI75884.1"/>
    <property type="molecule type" value="Genomic_DNA"/>
</dbReference>
<proteinExistence type="predicted"/>
<dbReference type="Proteomes" id="UP000218775">
    <property type="component" value="Unassembled WGS sequence"/>
</dbReference>
<evidence type="ECO:0000313" key="1">
    <source>
        <dbReference type="EMBL" id="PCI75884.1"/>
    </source>
</evidence>
<comment type="caution">
    <text evidence="1">The sequence shown here is derived from an EMBL/GenBank/DDBJ whole genome shotgun (WGS) entry which is preliminary data.</text>
</comment>
<dbReference type="AlphaFoldDB" id="A0A2A4X071"/>
<accession>A0A2A4X071</accession>
<organism evidence="1 2">
    <name type="scientific">Aerophobetes bacterium</name>
    <dbReference type="NCBI Taxonomy" id="2030807"/>
    <lineage>
        <taxon>Bacteria</taxon>
        <taxon>Candidatus Aerophobota</taxon>
    </lineage>
</organism>